<dbReference type="Pfam" id="PF13828">
    <property type="entry name" value="DUF4190"/>
    <property type="match status" value="1"/>
</dbReference>
<feature type="compositionally biased region" description="Polar residues" evidence="1">
    <location>
        <begin position="80"/>
        <end position="109"/>
    </location>
</feature>
<evidence type="ECO:0000259" key="3">
    <source>
        <dbReference type="Pfam" id="PF13828"/>
    </source>
</evidence>
<dbReference type="EMBL" id="PKGO01000009">
    <property type="protein sequence ID" value="PKY69731.1"/>
    <property type="molecule type" value="Genomic_DNA"/>
</dbReference>
<feature type="compositionally biased region" description="Acidic residues" evidence="1">
    <location>
        <begin position="241"/>
        <end position="251"/>
    </location>
</feature>
<comment type="caution">
    <text evidence="4">The sequence shown here is derived from an EMBL/GenBank/DDBJ whole genome shotgun (WGS) entry which is preliminary data.</text>
</comment>
<sequence>MSENPSGHNGSNPQNSPYGNDYDPSGNSSGSYGQGNYGQGNYGQGDYGSQYSQADFGSNYGQDAQQPAGSQGGYADYQQPVGSQGDYGSQYSQADFGSNYGQDAQQPVGSQGGYADYQQDSQAYGGSDLYGAGGPGGPGGPSSTEKNSLGVISLVSGIVGFFIWLAGIVAIITGFMSLKAVKNGQANNKGVGLTGLILGFFTTVVGLIVTVIVVIVFVLGVGAASKAPAPADPGSGTEAPAEPEGDGDPGESGDKGEAAGDGAAEGGDINAGSDKATLIGTYEGIEVRAYITSGKPDEYSIPSAFAGREVLVIKYFLKNTSDKDAQIGSARINCIANGQDCSKNVHGKIGDRNLDVPTLDLGAKPIKAGKEHEFLTAQAIEYDRAGDAEISISIMNKDWSDEEEFKIK</sequence>
<organism evidence="4 5">
    <name type="scientific">Brevibacterium ravenspurgense</name>
    <dbReference type="NCBI Taxonomy" id="479117"/>
    <lineage>
        <taxon>Bacteria</taxon>
        <taxon>Bacillati</taxon>
        <taxon>Actinomycetota</taxon>
        <taxon>Actinomycetes</taxon>
        <taxon>Micrococcales</taxon>
        <taxon>Brevibacteriaceae</taxon>
        <taxon>Brevibacterium</taxon>
    </lineage>
</organism>
<feature type="region of interest" description="Disordered" evidence="1">
    <location>
        <begin position="226"/>
        <end position="270"/>
    </location>
</feature>
<keyword evidence="2" id="KW-1133">Transmembrane helix</keyword>
<proteinExistence type="predicted"/>
<dbReference type="RefSeq" id="WP_101672866.1">
    <property type="nucleotide sequence ID" value="NZ_PKGO01000009.1"/>
</dbReference>
<dbReference type="AlphaFoldDB" id="A0A2I1IF36"/>
<evidence type="ECO:0000256" key="1">
    <source>
        <dbReference type="SAM" id="MobiDB-lite"/>
    </source>
</evidence>
<protein>
    <recommendedName>
        <fullName evidence="3">DUF4190 domain-containing protein</fullName>
    </recommendedName>
</protein>
<feature type="compositionally biased region" description="Gly residues" evidence="1">
    <location>
        <begin position="32"/>
        <end position="46"/>
    </location>
</feature>
<evidence type="ECO:0000256" key="2">
    <source>
        <dbReference type="SAM" id="Phobius"/>
    </source>
</evidence>
<reference evidence="4 5" key="1">
    <citation type="submission" date="2017-12" db="EMBL/GenBank/DDBJ databases">
        <title>Phylogenetic diversity of female urinary microbiome.</title>
        <authorList>
            <person name="Thomas-White K."/>
            <person name="Wolfe A.J."/>
        </authorList>
    </citation>
    <scope>NUCLEOTIDE SEQUENCE [LARGE SCALE GENOMIC DNA]</scope>
    <source>
        <strain evidence="4 5">UMB0426</strain>
    </source>
</reference>
<feature type="region of interest" description="Disordered" evidence="1">
    <location>
        <begin position="1"/>
        <end position="117"/>
    </location>
</feature>
<feature type="compositionally biased region" description="Low complexity" evidence="1">
    <location>
        <begin position="260"/>
        <end position="270"/>
    </location>
</feature>
<keyword evidence="2" id="KW-0812">Transmembrane</keyword>
<feature type="domain" description="DUF4190" evidence="3">
    <location>
        <begin position="149"/>
        <end position="208"/>
    </location>
</feature>
<feature type="transmembrane region" description="Helical" evidence="2">
    <location>
        <begin position="196"/>
        <end position="219"/>
    </location>
</feature>
<dbReference type="Proteomes" id="UP000242755">
    <property type="component" value="Unassembled WGS sequence"/>
</dbReference>
<feature type="compositionally biased region" description="Polar residues" evidence="1">
    <location>
        <begin position="1"/>
        <end position="18"/>
    </location>
</feature>
<evidence type="ECO:0000313" key="5">
    <source>
        <dbReference type="Proteomes" id="UP000242755"/>
    </source>
</evidence>
<accession>A0A2I1IF36</accession>
<keyword evidence="2" id="KW-0472">Membrane</keyword>
<evidence type="ECO:0000313" key="4">
    <source>
        <dbReference type="EMBL" id="PKY69731.1"/>
    </source>
</evidence>
<gene>
    <name evidence="4" type="ORF">CYJ40_09275</name>
</gene>
<name>A0A2I1IF36_9MICO</name>
<feature type="transmembrane region" description="Helical" evidence="2">
    <location>
        <begin position="151"/>
        <end position="176"/>
    </location>
</feature>
<dbReference type="InterPro" id="IPR025241">
    <property type="entry name" value="DUF4190"/>
</dbReference>
<feature type="compositionally biased region" description="Polar residues" evidence="1">
    <location>
        <begin position="55"/>
        <end position="69"/>
    </location>
</feature>